<feature type="chain" id="PRO_5040198531" evidence="1">
    <location>
        <begin position="26"/>
        <end position="293"/>
    </location>
</feature>
<dbReference type="RefSeq" id="XP_049150996.1">
    <property type="nucleotide sequence ID" value="XM_049293850.1"/>
</dbReference>
<feature type="signal peptide" evidence="1">
    <location>
        <begin position="1"/>
        <end position="25"/>
    </location>
</feature>
<dbReference type="KEGG" id="clup:CLUP02_14924"/>
<gene>
    <name evidence="2" type="ORF">CLUP02_14924</name>
</gene>
<accession>A0A9Q8T5V9</accession>
<dbReference type="AlphaFoldDB" id="A0A9Q8T5V9"/>
<evidence type="ECO:0000256" key="1">
    <source>
        <dbReference type="SAM" id="SignalP"/>
    </source>
</evidence>
<reference evidence="2" key="1">
    <citation type="journal article" date="2021" name="Mol. Plant Microbe Interact.">
        <title>Complete Genome Sequence of the Plant-Pathogenic Fungus Colletotrichum lupini.</title>
        <authorList>
            <person name="Baroncelli R."/>
            <person name="Pensec F."/>
            <person name="Da Lio D."/>
            <person name="Boufleur T."/>
            <person name="Vicente I."/>
            <person name="Sarrocco S."/>
            <person name="Picot A."/>
            <person name="Baraldi E."/>
            <person name="Sukno S."/>
            <person name="Thon M."/>
            <person name="Le Floch G."/>
        </authorList>
    </citation>
    <scope>NUCLEOTIDE SEQUENCE</scope>
    <source>
        <strain evidence="2">IMI 504893</strain>
    </source>
</reference>
<dbReference type="EMBL" id="CP019480">
    <property type="protein sequence ID" value="UQC89395.1"/>
    <property type="molecule type" value="Genomic_DNA"/>
</dbReference>
<keyword evidence="1" id="KW-0732">Signal</keyword>
<evidence type="ECO:0000313" key="2">
    <source>
        <dbReference type="EMBL" id="UQC89395.1"/>
    </source>
</evidence>
<keyword evidence="3" id="KW-1185">Reference proteome</keyword>
<proteinExistence type="predicted"/>
<organism evidence="2 3">
    <name type="scientific">Colletotrichum lupini</name>
    <dbReference type="NCBI Taxonomy" id="145971"/>
    <lineage>
        <taxon>Eukaryota</taxon>
        <taxon>Fungi</taxon>
        <taxon>Dikarya</taxon>
        <taxon>Ascomycota</taxon>
        <taxon>Pezizomycotina</taxon>
        <taxon>Sordariomycetes</taxon>
        <taxon>Hypocreomycetidae</taxon>
        <taxon>Glomerellales</taxon>
        <taxon>Glomerellaceae</taxon>
        <taxon>Colletotrichum</taxon>
        <taxon>Colletotrichum acutatum species complex</taxon>
    </lineage>
</organism>
<dbReference type="GeneID" id="73348860"/>
<evidence type="ECO:0000313" key="3">
    <source>
        <dbReference type="Proteomes" id="UP000830671"/>
    </source>
</evidence>
<dbReference type="Proteomes" id="UP000830671">
    <property type="component" value="Chromosome 8"/>
</dbReference>
<sequence>MWHKAMFVVTALALMFFSGINVVAATGGIANLNTAETPTEATFSNGLSKRNFSIGPHLAPRDFPHDNPLNITEEEALKHGHKVIPVNKEIWAHLVKTAGLDRKRETIEYNPEQHDESLSSIGKRVPRCGENYDLEKEPPDPQNWCTPSPIVGDCQLGIWCQADWPGWRQWPSRGWVFNNACQLFGENVPFQWGDWQPICSPLPYVTLFFAHKDRWPHMAYGGKYYNSYAPGWEIYYPESPEGGPFPASYYYHRTFDCSMKPKKGSRMLEFVPLHDRYLDHTPSAMGGMSKDWL</sequence>
<name>A0A9Q8T5V9_9PEZI</name>
<protein>
    <submittedName>
        <fullName evidence="2">Uncharacterized protein</fullName>
    </submittedName>
</protein>